<dbReference type="EMBL" id="JASZZN010000012">
    <property type="protein sequence ID" value="MDM4017209.1"/>
    <property type="molecule type" value="Genomic_DNA"/>
</dbReference>
<feature type="transmembrane region" description="Helical" evidence="1">
    <location>
        <begin position="118"/>
        <end position="142"/>
    </location>
</feature>
<keyword evidence="1" id="KW-1133">Transmembrane helix</keyword>
<proteinExistence type="predicted"/>
<feature type="transmembrane region" description="Helical" evidence="1">
    <location>
        <begin position="148"/>
        <end position="164"/>
    </location>
</feature>
<name>A0ABT7PLQ7_9BACT</name>
<feature type="transmembrane region" description="Helical" evidence="1">
    <location>
        <begin position="26"/>
        <end position="45"/>
    </location>
</feature>
<comment type="caution">
    <text evidence="2">The sequence shown here is derived from an EMBL/GenBank/DDBJ whole genome shotgun (WGS) entry which is preliminary data.</text>
</comment>
<gene>
    <name evidence="2" type="ORF">QTN89_17315</name>
</gene>
<evidence type="ECO:0000313" key="2">
    <source>
        <dbReference type="EMBL" id="MDM4017209.1"/>
    </source>
</evidence>
<feature type="transmembrane region" description="Helical" evidence="1">
    <location>
        <begin position="306"/>
        <end position="322"/>
    </location>
</feature>
<evidence type="ECO:0000256" key="1">
    <source>
        <dbReference type="SAM" id="Phobius"/>
    </source>
</evidence>
<keyword evidence="3" id="KW-1185">Reference proteome</keyword>
<reference evidence="2 3" key="1">
    <citation type="submission" date="2023-06" db="EMBL/GenBank/DDBJ databases">
        <title>Roseiconus lacunae JC819 isolated from Gulf of Mannar region, Tamil Nadu.</title>
        <authorList>
            <person name="Pk S."/>
            <person name="Ch S."/>
            <person name="Ch V.R."/>
        </authorList>
    </citation>
    <scope>NUCLEOTIDE SEQUENCE [LARGE SCALE GENOMIC DNA]</scope>
    <source>
        <strain evidence="2 3">JC819</strain>
    </source>
</reference>
<keyword evidence="1" id="KW-0472">Membrane</keyword>
<organism evidence="2 3">
    <name type="scientific">Roseiconus lacunae</name>
    <dbReference type="NCBI Taxonomy" id="2605694"/>
    <lineage>
        <taxon>Bacteria</taxon>
        <taxon>Pseudomonadati</taxon>
        <taxon>Planctomycetota</taxon>
        <taxon>Planctomycetia</taxon>
        <taxon>Pirellulales</taxon>
        <taxon>Pirellulaceae</taxon>
        <taxon>Roseiconus</taxon>
    </lineage>
</organism>
<dbReference type="RefSeq" id="WP_289164662.1">
    <property type="nucleotide sequence ID" value="NZ_JASZZN010000012.1"/>
</dbReference>
<evidence type="ECO:0008006" key="4">
    <source>
        <dbReference type="Google" id="ProtNLM"/>
    </source>
</evidence>
<feature type="transmembrane region" description="Helical" evidence="1">
    <location>
        <begin position="278"/>
        <end position="299"/>
    </location>
</feature>
<keyword evidence="1" id="KW-0812">Transmembrane</keyword>
<feature type="transmembrane region" description="Helical" evidence="1">
    <location>
        <begin position="366"/>
        <end position="387"/>
    </location>
</feature>
<protein>
    <recommendedName>
        <fullName evidence="4">Glycosyltransferase RgtA/B/C/D-like domain-containing protein</fullName>
    </recommendedName>
</protein>
<evidence type="ECO:0000313" key="3">
    <source>
        <dbReference type="Proteomes" id="UP001239462"/>
    </source>
</evidence>
<accession>A0ABT7PLQ7</accession>
<dbReference type="Proteomes" id="UP001239462">
    <property type="component" value="Unassembled WGS sequence"/>
</dbReference>
<sequence>MSTELRQATSSYQLEAMLPDSCVLRWYHAVLCGLSISLFLLLSYLPVSSQATWASVVKGQSRLALTERFPLSIGMRSFESGWASHEIIAGLNEVGGAELLSFTLASIQTLVLIGWTTLLFRIGGPLIAIVGSLVMIGNAFIFTRGLDPSTFGQIAFFALALLLSKSMGYTRPRHCWCRASKFNWIAIALLFSFWANVDLSFLIGLAWLGCFAVSVWVDRSIRHGWRIAFRSHEFRSRVLLFEIATAATLVNPQGWRLWEAFVWTQGNPLVGSLGQWTMTPMASLPGAFVMIGWTVWVALSRRSQTSAFVMATPLLATVGVAFNPSLLVWLAPSFLLSIAVLNARSTSPEESVGSSLTTQSAQPKPLRFVFTLTCGLMIWMGFSFSPWGSAVLGGKQRSEVAVVGANLPIGLSEHLKERPPASLMCCPIHWSDWLQTRVKIPLMVGSDQGVIPRSVLNDYRSIYRGQTAWPRIAEKYSLDGIIIDKADQQVLIRKIRRGVPSWEVTYEDEQSILLEKKR</sequence>
<feature type="transmembrane region" description="Helical" evidence="1">
    <location>
        <begin position="176"/>
        <end position="195"/>
    </location>
</feature>